<reference evidence="1 2" key="1">
    <citation type="submission" date="2020-05" db="EMBL/GenBank/DDBJ databases">
        <title>Horizontal transmission and recombination maintain forever young bacterial symbiont genomes.</title>
        <authorList>
            <person name="Russell S.L."/>
            <person name="Pepper-Tunick E."/>
            <person name="Svedberg J."/>
            <person name="Byrne A."/>
            <person name="Ruelas Castillo J."/>
            <person name="Vollmers C."/>
            <person name="Beinart R.A."/>
            <person name="Corbett-Detig R."/>
        </authorList>
    </citation>
    <scope>NUCLEOTIDE SEQUENCE [LARGE SCALE GENOMIC DNA]</scope>
    <source>
        <strain evidence="1">455</strain>
    </source>
</reference>
<sequence length="84" mass="9691">MSNKIVFKNLVATGNSSEDSIVVKPAKSGVRKILKAVFLRSLQIWLDKLQKLERLFLHNKVVLINSINASFSRRFLIILKRKRL</sequence>
<dbReference type="AlphaFoldDB" id="A0A853F4V5"/>
<name>A0A853F4V5_9GAMM</name>
<evidence type="ECO:0000313" key="2">
    <source>
        <dbReference type="Proteomes" id="UP000568751"/>
    </source>
</evidence>
<evidence type="ECO:0000313" key="1">
    <source>
        <dbReference type="EMBL" id="NYT28546.1"/>
    </source>
</evidence>
<organism evidence="1 2">
    <name type="scientific">Candidatus Thiodubiliella endoseptemdiera</name>
    <dbReference type="NCBI Taxonomy" id="2738886"/>
    <lineage>
        <taxon>Bacteria</taxon>
        <taxon>Pseudomonadati</taxon>
        <taxon>Pseudomonadota</taxon>
        <taxon>Gammaproteobacteria</taxon>
        <taxon>Candidatus Pseudothioglobaceae</taxon>
        <taxon>Candidatus Thiodubiliella</taxon>
    </lineage>
</organism>
<proteinExistence type="predicted"/>
<accession>A0A853F4V5</accession>
<gene>
    <name evidence="1" type="ORF">H0A76_12220</name>
</gene>
<comment type="caution">
    <text evidence="1">The sequence shown here is derived from an EMBL/GenBank/DDBJ whole genome shotgun (WGS) entry which is preliminary data.</text>
</comment>
<dbReference type="EMBL" id="JACCHT010000002">
    <property type="protein sequence ID" value="NYT28546.1"/>
    <property type="molecule type" value="Genomic_DNA"/>
</dbReference>
<dbReference type="Proteomes" id="UP000568751">
    <property type="component" value="Unassembled WGS sequence"/>
</dbReference>
<protein>
    <submittedName>
        <fullName evidence="1">Uncharacterized protein</fullName>
    </submittedName>
</protein>